<dbReference type="Pfam" id="PF10934">
    <property type="entry name" value="Sheath_initiator"/>
    <property type="match status" value="1"/>
</dbReference>
<evidence type="ECO:0000313" key="1">
    <source>
        <dbReference type="EMBL" id="SHI61668.1"/>
    </source>
</evidence>
<dbReference type="Proteomes" id="UP000191240">
    <property type="component" value="Unassembled WGS sequence"/>
</dbReference>
<reference evidence="1 2" key="1">
    <citation type="submission" date="2016-11" db="EMBL/GenBank/DDBJ databases">
        <authorList>
            <person name="Jaros S."/>
            <person name="Januszkiewicz K."/>
            <person name="Wedrychowicz H."/>
        </authorList>
    </citation>
    <scope>NUCLEOTIDE SEQUENCE [LARGE SCALE GENOMIC DNA]</scope>
    <source>
        <strain evidence="1 2">DSM 3074</strain>
    </source>
</reference>
<protein>
    <submittedName>
        <fullName evidence="1">Uncharacterized protein</fullName>
    </submittedName>
</protein>
<dbReference type="InterPro" id="IPR020288">
    <property type="entry name" value="Sheath_initiator"/>
</dbReference>
<gene>
    <name evidence="1" type="ORF">SAMN02745671_01163</name>
</gene>
<dbReference type="EMBL" id="FQYW01000008">
    <property type="protein sequence ID" value="SHI61668.1"/>
    <property type="molecule type" value="Genomic_DNA"/>
</dbReference>
<accession>A0A1M6CLT3</accession>
<name>A0A1M6CLT3_9FIRM</name>
<dbReference type="OrthoDB" id="9812969at2"/>
<sequence length="123" mass="14512">MYDLAMNINTNDLILQDRDLMVIDNAERVAQQIVIQLRFFYGEWFLDTSDGVPYFEYVLVKNPNLNHVRQVIREAIEKVPEVSKINYIKLNFDKVNRVLYVSYEVETEYGLITRKEVLGYGRG</sequence>
<dbReference type="RefSeq" id="WP_080325636.1">
    <property type="nucleotide sequence ID" value="NZ_FQYW01000008.1"/>
</dbReference>
<organism evidence="1 2">
    <name type="scientific">Anaerovibrio lipolyticus DSM 3074</name>
    <dbReference type="NCBI Taxonomy" id="1120997"/>
    <lineage>
        <taxon>Bacteria</taxon>
        <taxon>Bacillati</taxon>
        <taxon>Bacillota</taxon>
        <taxon>Negativicutes</taxon>
        <taxon>Selenomonadales</taxon>
        <taxon>Selenomonadaceae</taxon>
        <taxon>Anaerovibrio</taxon>
    </lineage>
</organism>
<dbReference type="AlphaFoldDB" id="A0A1M6CLT3"/>
<evidence type="ECO:0000313" key="2">
    <source>
        <dbReference type="Proteomes" id="UP000191240"/>
    </source>
</evidence>
<proteinExistence type="predicted"/>